<dbReference type="OrthoDB" id="9804010at2"/>
<evidence type="ECO:0000313" key="2">
    <source>
        <dbReference type="Proteomes" id="UP000063387"/>
    </source>
</evidence>
<dbReference type="RefSeq" id="WP_066448857.1">
    <property type="nucleotide sequence ID" value="NZ_CP014226.1"/>
</dbReference>
<dbReference type="Gene3D" id="3.30.300.20">
    <property type="match status" value="1"/>
</dbReference>
<gene>
    <name evidence="1" type="ORF">LOKO_02196</name>
</gene>
<dbReference type="InterPro" id="IPR015946">
    <property type="entry name" value="KH_dom-like_a/b"/>
</dbReference>
<dbReference type="EMBL" id="CP014226">
    <property type="protein sequence ID" value="AMD01259.1"/>
    <property type="molecule type" value="Genomic_DNA"/>
</dbReference>
<proteinExistence type="predicted"/>
<sequence>MKASVKWTDGRQFVTESGSGHSVVIDGPPDHGGRNTGPRPMEMLLMGMGACASFDVLEILDKSRAAVTDCVAQVEAERADAVPAVFTKIHIHFTVAGHSLKESQVKRAVELSAEKYCSASIMLAKGGVDISHSYTIVDA</sequence>
<name>A0A0X8HET4_9GAMM</name>
<dbReference type="SUPFAM" id="SSF82784">
    <property type="entry name" value="OsmC-like"/>
    <property type="match status" value="1"/>
</dbReference>
<organism evidence="1 2">
    <name type="scientific">Halomonas chromatireducens</name>
    <dbReference type="NCBI Taxonomy" id="507626"/>
    <lineage>
        <taxon>Bacteria</taxon>
        <taxon>Pseudomonadati</taxon>
        <taxon>Pseudomonadota</taxon>
        <taxon>Gammaproteobacteria</taxon>
        <taxon>Oceanospirillales</taxon>
        <taxon>Halomonadaceae</taxon>
        <taxon>Halomonas</taxon>
    </lineage>
</organism>
<dbReference type="Gene3D" id="2.20.25.10">
    <property type="match status" value="1"/>
</dbReference>
<dbReference type="Pfam" id="PF02566">
    <property type="entry name" value="OsmC"/>
    <property type="match status" value="1"/>
</dbReference>
<dbReference type="AlphaFoldDB" id="A0A0X8HET4"/>
<reference evidence="1 2" key="2">
    <citation type="submission" date="2016-02" db="EMBL/GenBank/DDBJ databases">
        <authorList>
            <person name="Wen L."/>
            <person name="He K."/>
            <person name="Yang H."/>
        </authorList>
    </citation>
    <scope>NUCLEOTIDE SEQUENCE [LARGE SCALE GENOMIC DNA]</scope>
    <source>
        <strain evidence="1 2">AGD 8-3</strain>
    </source>
</reference>
<dbReference type="InterPro" id="IPR036102">
    <property type="entry name" value="OsmC/Ohrsf"/>
</dbReference>
<dbReference type="PATRIC" id="fig|507626.3.peg.2187"/>
<protein>
    <recommendedName>
        <fullName evidence="3">OsmC-like protein</fullName>
    </recommendedName>
</protein>
<dbReference type="KEGG" id="hco:LOKO_02196"/>
<accession>A0A0X8HET4</accession>
<dbReference type="InterPro" id="IPR003718">
    <property type="entry name" value="OsmC/Ohr_fam"/>
</dbReference>
<dbReference type="NCBIfam" id="NF008009">
    <property type="entry name" value="PRK10738.1"/>
    <property type="match status" value="1"/>
</dbReference>
<evidence type="ECO:0000313" key="1">
    <source>
        <dbReference type="EMBL" id="AMD01259.1"/>
    </source>
</evidence>
<dbReference type="Proteomes" id="UP000063387">
    <property type="component" value="Chromosome"/>
</dbReference>
<evidence type="ECO:0008006" key="3">
    <source>
        <dbReference type="Google" id="ProtNLM"/>
    </source>
</evidence>
<dbReference type="PANTHER" id="PTHR34352:SF1">
    <property type="entry name" value="PROTEIN YHFA"/>
    <property type="match status" value="1"/>
</dbReference>
<dbReference type="PANTHER" id="PTHR34352">
    <property type="entry name" value="PROTEIN YHFA"/>
    <property type="match status" value="1"/>
</dbReference>
<keyword evidence="2" id="KW-1185">Reference proteome</keyword>
<dbReference type="STRING" id="507626.LOKO_02196"/>
<reference evidence="1 2" key="1">
    <citation type="journal article" date="2016" name="Genome Announc.">
        <title>Draft Genome Sequence of 'Halomonas chromatireducens' Strain AGD 8-3, a Haloalkaliphilic Chromate- and Selenite-Reducing Gammaproteobacterium.</title>
        <authorList>
            <person name="Sharko F.S."/>
            <person name="Shapovalova A.A."/>
            <person name="Tsygankova S.V."/>
            <person name="Komova A.V."/>
            <person name="Boulygina E.S."/>
            <person name="Teslyuk A.B."/>
            <person name="Gotovtsev P.M."/>
            <person name="Namsaraev Z.B."/>
            <person name="Khijniak T.V."/>
            <person name="Nedoluzhko A.V."/>
            <person name="Vasilov R.G."/>
        </authorList>
    </citation>
    <scope>NUCLEOTIDE SEQUENCE [LARGE SCALE GENOMIC DNA]</scope>
    <source>
        <strain evidence="1 2">AGD 8-3</strain>
    </source>
</reference>